<dbReference type="PANTHER" id="PTHR45735:SF13">
    <property type="entry name" value="PROTEIN, PUTATIVE-RELATED"/>
    <property type="match status" value="1"/>
</dbReference>
<evidence type="ECO:0000313" key="4">
    <source>
        <dbReference type="EMBL" id="KAL0497692.1"/>
    </source>
</evidence>
<dbReference type="SUPFAM" id="SSF54928">
    <property type="entry name" value="RNA-binding domain, RBD"/>
    <property type="match status" value="1"/>
</dbReference>
<comment type="caution">
    <text evidence="4">The sequence shown here is derived from an EMBL/GenBank/DDBJ whole genome shotgun (WGS) entry which is preliminary data.</text>
</comment>
<organism evidence="4 5">
    <name type="scientific">Leishmania utingensis</name>
    <dbReference type="NCBI Taxonomy" id="653362"/>
    <lineage>
        <taxon>Eukaryota</taxon>
        <taxon>Discoba</taxon>
        <taxon>Euglenozoa</taxon>
        <taxon>Kinetoplastea</taxon>
        <taxon>Metakinetoplastina</taxon>
        <taxon>Trypanosomatida</taxon>
        <taxon>Trypanosomatidae</taxon>
        <taxon>Leishmaniinae</taxon>
        <taxon>Leishmania</taxon>
    </lineage>
</organism>
<feature type="region of interest" description="Disordered" evidence="2">
    <location>
        <begin position="89"/>
        <end position="166"/>
    </location>
</feature>
<accession>A0AAW3A0K7</accession>
<feature type="compositionally biased region" description="Pro residues" evidence="2">
    <location>
        <begin position="266"/>
        <end position="280"/>
    </location>
</feature>
<name>A0AAW3A0K7_9TRYP</name>
<feature type="domain" description="RRM" evidence="3">
    <location>
        <begin position="9"/>
        <end position="86"/>
    </location>
</feature>
<proteinExistence type="predicted"/>
<reference evidence="4 5" key="1">
    <citation type="submission" date="2024-02" db="EMBL/GenBank/DDBJ databases">
        <title>FIRST GENOME SEQUENCES OF Leishmania (Viannia) shawi, Leishmania (Viannia) lindenbergi AND Leishmania (Viannia) utingensis.</title>
        <authorList>
            <person name="Resadore F."/>
            <person name="Custodio M.G.F."/>
            <person name="Boite M.C."/>
            <person name="Cupolillo E."/>
            <person name="Ferreira G.E.M."/>
        </authorList>
    </citation>
    <scope>NUCLEOTIDE SEQUENCE [LARGE SCALE GENOMIC DNA]</scope>
    <source>
        <strain evidence="4 5">ITUB/BR/1977/M4964</strain>
    </source>
</reference>
<dbReference type="Gene3D" id="3.30.70.330">
    <property type="match status" value="1"/>
</dbReference>
<feature type="compositionally biased region" description="Low complexity" evidence="2">
    <location>
        <begin position="150"/>
        <end position="159"/>
    </location>
</feature>
<dbReference type="InterPro" id="IPR000504">
    <property type="entry name" value="RRM_dom"/>
</dbReference>
<dbReference type="SMART" id="SM00360">
    <property type="entry name" value="RRM"/>
    <property type="match status" value="1"/>
</dbReference>
<dbReference type="InterPro" id="IPR012677">
    <property type="entry name" value="Nucleotide-bd_a/b_plait_sf"/>
</dbReference>
<feature type="region of interest" description="Disordered" evidence="2">
    <location>
        <begin position="243"/>
        <end position="354"/>
    </location>
</feature>
<dbReference type="AlphaFoldDB" id="A0AAW3A0K7"/>
<dbReference type="EMBL" id="JBAMZL010000034">
    <property type="protein sequence ID" value="KAL0497692.1"/>
    <property type="molecule type" value="Genomic_DNA"/>
</dbReference>
<protein>
    <submittedName>
        <fullName evidence="4">RNA recognition motif (RRM, RBD, or RNP domain)</fullName>
    </submittedName>
</protein>
<dbReference type="Proteomes" id="UP001482455">
    <property type="component" value="Unassembled WGS sequence"/>
</dbReference>
<evidence type="ECO:0000313" key="5">
    <source>
        <dbReference type="Proteomes" id="UP001482455"/>
    </source>
</evidence>
<feature type="compositionally biased region" description="Low complexity" evidence="2">
    <location>
        <begin position="324"/>
        <end position="342"/>
    </location>
</feature>
<dbReference type="PROSITE" id="PS50102">
    <property type="entry name" value="RRM"/>
    <property type="match status" value="1"/>
</dbReference>
<dbReference type="PANTHER" id="PTHR45735">
    <property type="entry name" value="CLEAVAGE STIMULATION FACTOR SUBUNIT 2"/>
    <property type="match status" value="1"/>
</dbReference>
<feature type="compositionally biased region" description="Low complexity" evidence="2">
    <location>
        <begin position="281"/>
        <end position="299"/>
    </location>
</feature>
<dbReference type="GO" id="GO:0005847">
    <property type="term" value="C:mRNA cleavage and polyadenylation specificity factor complex"/>
    <property type="evidence" value="ECO:0007669"/>
    <property type="project" value="TreeGrafter"/>
</dbReference>
<keyword evidence="5" id="KW-1185">Reference proteome</keyword>
<gene>
    <name evidence="4" type="ORF">Q4I30_006715</name>
</gene>
<evidence type="ECO:0000256" key="1">
    <source>
        <dbReference type="PROSITE-ProRule" id="PRU00176"/>
    </source>
</evidence>
<evidence type="ECO:0000256" key="2">
    <source>
        <dbReference type="SAM" id="MobiDB-lite"/>
    </source>
</evidence>
<dbReference type="InterPro" id="IPR035979">
    <property type="entry name" value="RBD_domain_sf"/>
</dbReference>
<dbReference type="Pfam" id="PF00076">
    <property type="entry name" value="RRM_1"/>
    <property type="match status" value="1"/>
</dbReference>
<dbReference type="GO" id="GO:0003729">
    <property type="term" value="F:mRNA binding"/>
    <property type="evidence" value="ECO:0007669"/>
    <property type="project" value="TreeGrafter"/>
</dbReference>
<sequence>MEDRNSVASSVFFTGVSLVIEKEKLRQHFESVGHVVNFTIFGPAPGKDFRYGIAGYMDAQTAEEAIRRLDGTTFGERAMRVTAARTTTLHGPVRAGPGGGGSGPADYSPFRKRPRELYPSPNASRPPYAPRMGRDGGMRAPMARAPLSHQQQKQEQPQQLTTDKAGRETMQFPRFFTDPILGREGSLVLDALRGMATEEAYSAVEQLRVLALERPTEAKRLLHNNPALKSAVVMTLQHAGRIPFGSLPRDAYQSRKEAETEAELAQPPPPQQPMPPPPSVPQTSPQTPQQTPQQHPAQSLKLTKKEPKSAIKSDEVHGTRKRGTAAGSASSSATASSVAQTALLQPSTPMTEAERDEVLELIQNMSEEDVERVLTMSVRDLAQVPDPAQRQQLEVLQKRLLEMSQDL</sequence>
<keyword evidence="1" id="KW-0694">RNA-binding</keyword>
<evidence type="ECO:0000259" key="3">
    <source>
        <dbReference type="PROSITE" id="PS50102"/>
    </source>
</evidence>
<feature type="compositionally biased region" description="Basic and acidic residues" evidence="2">
    <location>
        <begin position="303"/>
        <end position="318"/>
    </location>
</feature>